<organism evidence="1 2">
    <name type="scientific">Vagococcus entomophilus</name>
    <dbReference type="NCBI Taxonomy" id="1160095"/>
    <lineage>
        <taxon>Bacteria</taxon>
        <taxon>Bacillati</taxon>
        <taxon>Bacillota</taxon>
        <taxon>Bacilli</taxon>
        <taxon>Lactobacillales</taxon>
        <taxon>Enterococcaceae</taxon>
        <taxon>Vagococcus</taxon>
    </lineage>
</organism>
<proteinExistence type="predicted"/>
<evidence type="ECO:0000313" key="1">
    <source>
        <dbReference type="EMBL" id="RSU08553.1"/>
    </source>
</evidence>
<dbReference type="EMBL" id="NGJZ01000001">
    <property type="protein sequence ID" value="RSU08553.1"/>
    <property type="molecule type" value="Genomic_DNA"/>
</dbReference>
<name>A0A430AKL1_9ENTE</name>
<keyword evidence="2" id="KW-1185">Reference proteome</keyword>
<protein>
    <submittedName>
        <fullName evidence="1">Uncharacterized protein</fullName>
    </submittedName>
</protein>
<dbReference type="Proteomes" id="UP000288669">
    <property type="component" value="Unassembled WGS sequence"/>
</dbReference>
<accession>A0A430AKL1</accession>
<gene>
    <name evidence="1" type="ORF">CBF30_04800</name>
</gene>
<evidence type="ECO:0000313" key="2">
    <source>
        <dbReference type="Proteomes" id="UP000288669"/>
    </source>
</evidence>
<sequence length="197" mass="21871">MVKGTQPGTLENFTQMMKHSSRSSYKELQRTARNMSAVEKVGGANVVSKYDDLYTYKYNGYDNPGPLNEVRGQPNKNFYGGRYDMEVLKETKVYYRGGDSTSPLGQWFTETPPSSVANVRINSAVKPQWLDKNGALTGTSTIDTVYKIEIPAGTTIYKGPVGNQGGVYQGGLNNNQVFIQEPWLLDKVNILGKQPLK</sequence>
<comment type="caution">
    <text evidence="1">The sequence shown here is derived from an EMBL/GenBank/DDBJ whole genome shotgun (WGS) entry which is preliminary data.</text>
</comment>
<reference evidence="1 2" key="1">
    <citation type="submission" date="2017-05" db="EMBL/GenBank/DDBJ databases">
        <title>Vagococcus spp. assemblies.</title>
        <authorList>
            <person name="Gulvik C.A."/>
        </authorList>
    </citation>
    <scope>NUCLEOTIDE SEQUENCE [LARGE SCALE GENOMIC DNA]</scope>
    <source>
        <strain evidence="1 2">DSM 24756</strain>
    </source>
</reference>
<dbReference type="RefSeq" id="WP_245975010.1">
    <property type="nucleotide sequence ID" value="NZ_JBHLWU010000001.1"/>
</dbReference>
<dbReference type="AlphaFoldDB" id="A0A430AKL1"/>